<name>A0A2C9C9Q1_KUEST</name>
<dbReference type="Proteomes" id="UP000501926">
    <property type="component" value="Chromosome"/>
</dbReference>
<dbReference type="KEGG" id="kst:KSMBR1_0067"/>
<evidence type="ECO:0000313" key="4">
    <source>
        <dbReference type="EMBL" id="SOH02589.1"/>
    </source>
</evidence>
<dbReference type="KEGG" id="kst:KSMBR1_3788"/>
<dbReference type="SUPFAM" id="SSF53098">
    <property type="entry name" value="Ribonuclease H-like"/>
    <property type="match status" value="1"/>
</dbReference>
<dbReference type="KEGG" id="kst:KSMBR1_0392"/>
<dbReference type="KEGG" id="kst:KSMBR1_0898"/>
<dbReference type="InterPro" id="IPR047960">
    <property type="entry name" value="Transpos_IS1380"/>
</dbReference>
<evidence type="ECO:0000313" key="10">
    <source>
        <dbReference type="EMBL" id="SOH06261.1"/>
    </source>
</evidence>
<dbReference type="EMBL" id="LT934425">
    <property type="protein sequence ID" value="SOH02589.1"/>
    <property type="molecule type" value="Genomic_DNA"/>
</dbReference>
<evidence type="ECO:0000313" key="8">
    <source>
        <dbReference type="EMBL" id="SOH06100.1"/>
    </source>
</evidence>
<dbReference type="EMBL" id="LT934425">
    <property type="protein sequence ID" value="SOH03694.1"/>
    <property type="molecule type" value="Genomic_DNA"/>
</dbReference>
<dbReference type="AlphaFoldDB" id="A0A2C9C9Q1"/>
<accession>A0A2C9C9Q1</accession>
<reference evidence="4" key="2">
    <citation type="submission" date="2017-10" db="EMBL/GenBank/DDBJ databases">
        <authorList>
            <person name="Banno H."/>
            <person name="Chua N.-H."/>
        </authorList>
    </citation>
    <scope>NUCLEOTIDE SEQUENCE [LARGE SCALE GENOMIC DNA]</scope>
    <source>
        <strain evidence="4">Kuenenia_mbr1_ru-nijmegen</strain>
    </source>
</reference>
<dbReference type="InterPro" id="IPR025668">
    <property type="entry name" value="Tnp_DDE_dom"/>
</dbReference>
<dbReference type="KEGG" id="kst:KSMBR1_1192"/>
<evidence type="ECO:0000313" key="12">
    <source>
        <dbReference type="Proteomes" id="UP000501926"/>
    </source>
</evidence>
<feature type="domain" description="Transposase DDE" evidence="1">
    <location>
        <begin position="10"/>
        <end position="434"/>
    </location>
</feature>
<evidence type="ECO:0000313" key="9">
    <source>
        <dbReference type="EMBL" id="SOH06240.1"/>
    </source>
</evidence>
<evidence type="ECO:0000313" key="11">
    <source>
        <dbReference type="Proteomes" id="UP000221734"/>
    </source>
</evidence>
<evidence type="ECO:0000259" key="1">
    <source>
        <dbReference type="Pfam" id="PF13701"/>
    </source>
</evidence>
<dbReference type="Proteomes" id="UP000221734">
    <property type="component" value="Chromosome Kuenenia_stuttgartiensis_MBR1"/>
</dbReference>
<evidence type="ECO:0000313" key="7">
    <source>
        <dbReference type="EMBL" id="SOH03694.1"/>
    </source>
</evidence>
<dbReference type="RefSeq" id="WP_099323544.1">
    <property type="nucleotide sequence ID" value="NZ_CP049055.1"/>
</dbReference>
<dbReference type="EMBL" id="CP049055">
    <property type="protein sequence ID" value="QII13653.1"/>
    <property type="molecule type" value="Genomic_DNA"/>
</dbReference>
<organism evidence="4 11">
    <name type="scientific">Kuenenia stuttgartiensis</name>
    <dbReference type="NCBI Taxonomy" id="174633"/>
    <lineage>
        <taxon>Bacteria</taxon>
        <taxon>Pseudomonadati</taxon>
        <taxon>Planctomycetota</taxon>
        <taxon>Candidatus Brocadiia</taxon>
        <taxon>Candidatus Brocadiales</taxon>
        <taxon>Candidatus Brocadiaceae</taxon>
        <taxon>Candidatus Kuenenia</taxon>
    </lineage>
</organism>
<keyword evidence="11" id="KW-1185">Reference proteome</keyword>
<sequence length="445" mass="50986">MKNIAKKYSKRQPKIKAEMSGKGLTVHAGLLPVLNFMGKLMFRERVHEAVHKDRGANARYQFVDAVQMVVIGLIAGATSMVEVMKVCTDEVLKKMSGWKEVPVDTTIGRIMKLASQGDIVELTGVIHRFRGKIWKRAVRSGHKLRSALCEVWIDVDSTVDGVYGKQEGAEVGYNPHKKGQKAYHPLMAFIAETKEVLHSWFRCGSAYTSNGVVEFMKECMAYMNKGVRVVFRGDSGFFTGELLEYLESILAGYLIKVKLKNLEGLLEGQKWNEVKGEPGWEQAEFWYRCAGWDRARRFVAVRQLVKREKKLVEVSVYEYFCYVTTERLSPMEAHRCYGKRATCETLIEESKGQMNAGHIRTGEFLANAALFQCAVLAYNLLKWMGLLSGGVIQQWEVKTMRLWLIRVAGKLVERSRQMTLKLPEKFLHQEEWEKWERMSLDVVFQ</sequence>
<dbReference type="EMBL" id="LT934425">
    <property type="protein sequence ID" value="SOH06261.1"/>
    <property type="molecule type" value="Genomic_DNA"/>
</dbReference>
<protein>
    <submittedName>
        <fullName evidence="2">Transposase</fullName>
    </submittedName>
</protein>
<evidence type="ECO:0000313" key="2">
    <source>
        <dbReference type="EMBL" id="QII13653.1"/>
    </source>
</evidence>
<reference evidence="11" key="1">
    <citation type="submission" date="2017-10" db="EMBL/GenBank/DDBJ databases">
        <authorList>
            <person name="Frank J."/>
        </authorList>
    </citation>
    <scope>NUCLEOTIDE SEQUENCE [LARGE SCALE GENOMIC DNA]</scope>
</reference>
<dbReference type="NCBIfam" id="NF033539">
    <property type="entry name" value="transpos_IS1380"/>
    <property type="match status" value="1"/>
</dbReference>
<reference evidence="2 12" key="3">
    <citation type="submission" date="2020-02" db="EMBL/GenBank/DDBJ databases">
        <title>Newly sequenced genome of strain CSTR1 showed variability in Candidatus Kuenenia stuttgartiensis genomes.</title>
        <authorList>
            <person name="Ding C."/>
            <person name="Adrian L."/>
        </authorList>
    </citation>
    <scope>NUCLEOTIDE SEQUENCE [LARGE SCALE GENOMIC DNA]</scope>
    <source>
        <strain evidence="2 12">CSTR1</strain>
    </source>
</reference>
<evidence type="ECO:0000313" key="5">
    <source>
        <dbReference type="EMBL" id="SOH02908.1"/>
    </source>
</evidence>
<dbReference type="EMBL" id="LT934425">
    <property type="protein sequence ID" value="SOH06100.1"/>
    <property type="molecule type" value="Genomic_DNA"/>
</dbReference>
<dbReference type="Pfam" id="PF13701">
    <property type="entry name" value="DDE_Tnp_1_4"/>
    <property type="match status" value="1"/>
</dbReference>
<dbReference type="EMBL" id="LT934425">
    <property type="protein sequence ID" value="SOH02908.1"/>
    <property type="molecule type" value="Genomic_DNA"/>
</dbReference>
<dbReference type="InterPro" id="IPR012337">
    <property type="entry name" value="RNaseH-like_sf"/>
</dbReference>
<dbReference type="KEGG" id="kst:KSMBR1_3627"/>
<dbReference type="EMBL" id="CP049055">
    <property type="protein sequence ID" value="QII14111.1"/>
    <property type="molecule type" value="Genomic_DNA"/>
</dbReference>
<gene>
    <name evidence="4" type="primary">tnpA_1</name>
    <name evidence="2" type="synonym">tnpA</name>
    <name evidence="7" type="synonym">tnpA_10</name>
    <name evidence="8" type="synonym">tnpA_17</name>
    <name evidence="9" type="synonym">tnpA_20</name>
    <name evidence="10" type="synonym">tnpA_21</name>
    <name evidence="5" type="synonym">tnpA_3</name>
    <name evidence="6" type="synonym">tnpA_6</name>
    <name evidence="2" type="ORF">KsCSTR_42740</name>
    <name evidence="3" type="ORF">KsCSTR_47340</name>
    <name evidence="4" type="ORF">KSMBR1_0067</name>
    <name evidence="5" type="ORF">KSMBR1_0392</name>
    <name evidence="6" type="ORF">KSMBR1_0898</name>
    <name evidence="7" type="ORF">KSMBR1_1192</name>
    <name evidence="8" type="ORF">KSMBR1_3627</name>
    <name evidence="9" type="ORF">KSMBR1_3767</name>
    <name evidence="10" type="ORF">KSMBR1_3788</name>
</gene>
<evidence type="ECO:0000313" key="3">
    <source>
        <dbReference type="EMBL" id="QII14111.1"/>
    </source>
</evidence>
<evidence type="ECO:0000313" key="6">
    <source>
        <dbReference type="EMBL" id="SOH03409.1"/>
    </source>
</evidence>
<proteinExistence type="predicted"/>
<dbReference type="OrthoDB" id="595557at2"/>
<dbReference type="KEGG" id="kst:KSMBR1_3767"/>
<dbReference type="EMBL" id="LT934425">
    <property type="protein sequence ID" value="SOH06240.1"/>
    <property type="molecule type" value="Genomic_DNA"/>
</dbReference>
<dbReference type="EMBL" id="LT934425">
    <property type="protein sequence ID" value="SOH03409.1"/>
    <property type="molecule type" value="Genomic_DNA"/>
</dbReference>